<evidence type="ECO:0000256" key="6">
    <source>
        <dbReference type="ARBA" id="ARBA00022816"/>
    </source>
</evidence>
<keyword evidence="7" id="KW-0539">Nucleus</keyword>
<keyword evidence="6" id="KW-0509">mRNA transport</keyword>
<dbReference type="InterPro" id="IPR005637">
    <property type="entry name" value="TAP_C_dom"/>
</dbReference>
<name>A0A1U7UQT4_CARSF</name>
<dbReference type="GO" id="GO:0016973">
    <property type="term" value="P:poly(A)+ mRNA export from nucleus"/>
    <property type="evidence" value="ECO:0007669"/>
    <property type="project" value="TreeGrafter"/>
</dbReference>
<dbReference type="AlphaFoldDB" id="A0A1U7UQT4"/>
<dbReference type="InterPro" id="IPR030217">
    <property type="entry name" value="NXF_fam"/>
</dbReference>
<dbReference type="Gene3D" id="3.10.450.50">
    <property type="match status" value="1"/>
</dbReference>
<dbReference type="GO" id="GO:0003723">
    <property type="term" value="F:RNA binding"/>
    <property type="evidence" value="ECO:0007669"/>
    <property type="project" value="TreeGrafter"/>
</dbReference>
<dbReference type="InterPro" id="IPR032710">
    <property type="entry name" value="NTF2-like_dom_sf"/>
</dbReference>
<comment type="similarity">
    <text evidence="2">Belongs to the NXF family.</text>
</comment>
<evidence type="ECO:0000259" key="10">
    <source>
        <dbReference type="PROSITE" id="PS51281"/>
    </source>
</evidence>
<evidence type="ECO:0000259" key="9">
    <source>
        <dbReference type="PROSITE" id="PS50177"/>
    </source>
</evidence>
<evidence type="ECO:0000256" key="7">
    <source>
        <dbReference type="ARBA" id="ARBA00023242"/>
    </source>
</evidence>
<dbReference type="Pfam" id="PF22602">
    <property type="entry name" value="NXF_NTF2"/>
    <property type="match status" value="1"/>
</dbReference>
<dbReference type="RefSeq" id="XP_008067687.1">
    <property type="nucleotide sequence ID" value="XM_008069496.1"/>
</dbReference>
<dbReference type="SUPFAM" id="SSF46934">
    <property type="entry name" value="UBA-like"/>
    <property type="match status" value="1"/>
</dbReference>
<evidence type="ECO:0000313" key="12">
    <source>
        <dbReference type="RefSeq" id="XP_008067687.1"/>
    </source>
</evidence>
<keyword evidence="5" id="KW-0677">Repeat</keyword>
<dbReference type="FunFam" id="1.10.8.10:FF:000018">
    <property type="entry name" value="Nuclear RNA export factor 1"/>
    <property type="match status" value="1"/>
</dbReference>
<feature type="domain" description="NTF2" evidence="9">
    <location>
        <begin position="47"/>
        <end position="197"/>
    </location>
</feature>
<dbReference type="Proteomes" id="UP000189704">
    <property type="component" value="Unplaced"/>
</dbReference>
<dbReference type="SUPFAM" id="SSF54427">
    <property type="entry name" value="NTF2-like"/>
    <property type="match status" value="1"/>
</dbReference>
<dbReference type="PANTHER" id="PTHR10662">
    <property type="entry name" value="NUCLEAR RNA EXPORT FACTOR"/>
    <property type="match status" value="1"/>
</dbReference>
<reference evidence="12" key="1">
    <citation type="submission" date="2025-08" db="UniProtKB">
        <authorList>
            <consortium name="RefSeq"/>
        </authorList>
    </citation>
    <scope>IDENTIFICATION</scope>
</reference>
<evidence type="ECO:0000256" key="2">
    <source>
        <dbReference type="ARBA" id="ARBA00009285"/>
    </source>
</evidence>
<dbReference type="InterPro" id="IPR009060">
    <property type="entry name" value="UBA-like_sf"/>
</dbReference>
<evidence type="ECO:0000256" key="3">
    <source>
        <dbReference type="ARBA" id="ARBA00022448"/>
    </source>
</evidence>
<dbReference type="GO" id="GO:0005634">
    <property type="term" value="C:nucleus"/>
    <property type="evidence" value="ECO:0007669"/>
    <property type="project" value="UniProtKB-SubCell"/>
</dbReference>
<dbReference type="OrthoDB" id="25872at2759"/>
<dbReference type="PROSITE" id="PS51281">
    <property type="entry name" value="TAP_C"/>
    <property type="match status" value="1"/>
</dbReference>
<dbReference type="FunFam" id="3.10.450.50:FF:000004">
    <property type="entry name" value="Nuclear RNA export factor 1"/>
    <property type="match status" value="1"/>
</dbReference>
<dbReference type="Gene3D" id="1.10.8.10">
    <property type="entry name" value="DNA helicase RuvA subunit, C-terminal domain"/>
    <property type="match status" value="1"/>
</dbReference>
<organism evidence="11 12">
    <name type="scientific">Carlito syrichta</name>
    <name type="common">Philippine tarsier</name>
    <name type="synonym">Tarsius syrichta</name>
    <dbReference type="NCBI Taxonomy" id="1868482"/>
    <lineage>
        <taxon>Eukaryota</taxon>
        <taxon>Metazoa</taxon>
        <taxon>Chordata</taxon>
        <taxon>Craniata</taxon>
        <taxon>Vertebrata</taxon>
        <taxon>Euteleostomi</taxon>
        <taxon>Mammalia</taxon>
        <taxon>Eutheria</taxon>
        <taxon>Euarchontoglires</taxon>
        <taxon>Primates</taxon>
        <taxon>Haplorrhini</taxon>
        <taxon>Tarsiiformes</taxon>
        <taxon>Tarsiidae</taxon>
        <taxon>Carlito</taxon>
    </lineage>
</organism>
<evidence type="ECO:0000256" key="1">
    <source>
        <dbReference type="ARBA" id="ARBA00004123"/>
    </source>
</evidence>
<dbReference type="PANTHER" id="PTHR10662:SF15">
    <property type="entry name" value="NUCLEAR RNA EXPORT FACTOR 5"/>
    <property type="match status" value="1"/>
</dbReference>
<keyword evidence="11" id="KW-1185">Reference proteome</keyword>
<keyword evidence="3" id="KW-0813">Transport</keyword>
<evidence type="ECO:0000256" key="5">
    <source>
        <dbReference type="ARBA" id="ARBA00022737"/>
    </source>
</evidence>
<sequence>AIRDCFPKLLCLDGQELPQTIFVDIDSPELIQPCKESYQRSATLQRLVEQFLQQYYLIYDCGDRQGLLGAYHDEACFSLTVPFNPKDPAPSSLWEYFQNSRNIKMLKDPYLRGQLLKHTKRDIVDFLSVLPKTQHDLHSFLVDLWFQTETMLFFSVNGVFKEVEGKSPSSVLAFTRTFIAIPGSNSSLCIVNDELSVRDASPKETQSTFSIPKSSSSSSSEPALSPEQQEMVQAFSVQSGMKLEWSQKCLQDNEWNYTKAGQVFIMLQAEGKVPEEAFKHTS</sequence>
<dbReference type="SMART" id="SM00804">
    <property type="entry name" value="TAP_C"/>
    <property type="match status" value="1"/>
</dbReference>
<accession>A0A1U7UQT4</accession>
<evidence type="ECO:0000313" key="11">
    <source>
        <dbReference type="Proteomes" id="UP000189704"/>
    </source>
</evidence>
<feature type="compositionally biased region" description="Low complexity" evidence="8">
    <location>
        <begin position="206"/>
        <end position="225"/>
    </location>
</feature>
<proteinExistence type="inferred from homology"/>
<keyword evidence="4" id="KW-0433">Leucine-rich repeat</keyword>
<evidence type="ECO:0000256" key="4">
    <source>
        <dbReference type="ARBA" id="ARBA00022614"/>
    </source>
</evidence>
<evidence type="ECO:0000256" key="8">
    <source>
        <dbReference type="SAM" id="MobiDB-lite"/>
    </source>
</evidence>
<dbReference type="KEGG" id="csyr:103272003"/>
<gene>
    <name evidence="12" type="primary">LOC103272003</name>
</gene>
<dbReference type="CDD" id="cd14342">
    <property type="entry name" value="UBA_TAP-C"/>
    <property type="match status" value="1"/>
</dbReference>
<dbReference type="InterPro" id="IPR018222">
    <property type="entry name" value="Nuclear_transport_factor_2_euk"/>
</dbReference>
<protein>
    <submittedName>
        <fullName evidence="12">Nuclear RNA export factor 2-like</fullName>
    </submittedName>
</protein>
<dbReference type="InterPro" id="IPR002075">
    <property type="entry name" value="NTF2_dom"/>
</dbReference>
<feature type="non-terminal residue" evidence="12">
    <location>
        <position position="1"/>
    </location>
</feature>
<dbReference type="GeneID" id="103272003"/>
<dbReference type="Pfam" id="PF03943">
    <property type="entry name" value="TAP_C"/>
    <property type="match status" value="1"/>
</dbReference>
<comment type="subcellular location">
    <subcellularLocation>
        <location evidence="1">Nucleus</location>
    </subcellularLocation>
</comment>
<dbReference type="PROSITE" id="PS50177">
    <property type="entry name" value="NTF2_DOMAIN"/>
    <property type="match status" value="1"/>
</dbReference>
<feature type="domain" description="TAP-C" evidence="10">
    <location>
        <begin position="226"/>
        <end position="281"/>
    </location>
</feature>
<feature type="region of interest" description="Disordered" evidence="8">
    <location>
        <begin position="202"/>
        <end position="225"/>
    </location>
</feature>